<reference evidence="4" key="1">
    <citation type="journal article" date="2019" name="Int. J. Syst. Evol. Microbiol.">
        <title>The Global Catalogue of Microorganisms (GCM) 10K type strain sequencing project: providing services to taxonomists for standard genome sequencing and annotation.</title>
        <authorList>
            <consortium name="The Broad Institute Genomics Platform"/>
            <consortium name="The Broad Institute Genome Sequencing Center for Infectious Disease"/>
            <person name="Wu L."/>
            <person name="Ma J."/>
        </authorList>
    </citation>
    <scope>NUCLEOTIDE SEQUENCE [LARGE SCALE GENOMIC DNA]</scope>
    <source>
        <strain evidence="4">CECT 7131</strain>
    </source>
</reference>
<dbReference type="EMBL" id="JAUFPN010000142">
    <property type="protein sequence ID" value="MDN3565242.1"/>
    <property type="molecule type" value="Genomic_DNA"/>
</dbReference>
<evidence type="ECO:0000256" key="1">
    <source>
        <dbReference type="ARBA" id="ARBA00022676"/>
    </source>
</evidence>
<keyword evidence="1" id="KW-0328">Glycosyltransferase</keyword>
<keyword evidence="4" id="KW-1185">Reference proteome</keyword>
<dbReference type="Proteomes" id="UP001529369">
    <property type="component" value="Unassembled WGS sequence"/>
</dbReference>
<dbReference type="InterPro" id="IPR004629">
    <property type="entry name" value="WecG_TagA_CpsF"/>
</dbReference>
<dbReference type="RefSeq" id="WP_290317058.1">
    <property type="nucleotide sequence ID" value="NZ_JAUFPN010000142.1"/>
</dbReference>
<protein>
    <submittedName>
        <fullName evidence="3">WecB/TagA/CpsF family glycosyltransferase</fullName>
    </submittedName>
</protein>
<evidence type="ECO:0000313" key="4">
    <source>
        <dbReference type="Proteomes" id="UP001529369"/>
    </source>
</evidence>
<comment type="caution">
    <text evidence="3">The sequence shown here is derived from an EMBL/GenBank/DDBJ whole genome shotgun (WGS) entry which is preliminary data.</text>
</comment>
<evidence type="ECO:0000313" key="3">
    <source>
        <dbReference type="EMBL" id="MDN3565242.1"/>
    </source>
</evidence>
<proteinExistence type="predicted"/>
<name>A0ABT8A656_9PROT</name>
<sequence>MPDVVAQLVARPPGAPFGYVVTPNADHLVRIAREPRIRPLYDDAWMRLLDSRVVAQLGRMVGLPVPAVVPGSDLTARLVEQEIAPDEPVTVLGLEPAALARLVERTGLRRIAHHNPPMGFERDPGEFEAAVRFIEEHPARFTFLAVGSPRQCMVAHKVVERGRATGLGLCIGASLLFLTGEERRAPVPVQKVGLEWAWRLAQDPKRLARRYLVDSPAIIGLLRQEARSRKA</sequence>
<dbReference type="PANTHER" id="PTHR34136">
    <property type="match status" value="1"/>
</dbReference>
<evidence type="ECO:0000256" key="2">
    <source>
        <dbReference type="ARBA" id="ARBA00022679"/>
    </source>
</evidence>
<gene>
    <name evidence="3" type="ORF">QWZ14_12800</name>
</gene>
<organism evidence="3 4">
    <name type="scientific">Paeniroseomonas aquatica</name>
    <dbReference type="NCBI Taxonomy" id="373043"/>
    <lineage>
        <taxon>Bacteria</taxon>
        <taxon>Pseudomonadati</taxon>
        <taxon>Pseudomonadota</taxon>
        <taxon>Alphaproteobacteria</taxon>
        <taxon>Acetobacterales</taxon>
        <taxon>Acetobacteraceae</taxon>
        <taxon>Paeniroseomonas</taxon>
    </lineage>
</organism>
<keyword evidence="2" id="KW-0808">Transferase</keyword>
<accession>A0ABT8A656</accession>
<dbReference type="Pfam" id="PF03808">
    <property type="entry name" value="Glyco_tran_WecG"/>
    <property type="match status" value="1"/>
</dbReference>
<dbReference type="PANTHER" id="PTHR34136:SF1">
    <property type="entry name" value="UDP-N-ACETYL-D-MANNOSAMINURONIC ACID TRANSFERASE"/>
    <property type="match status" value="1"/>
</dbReference>
<dbReference type="CDD" id="cd06533">
    <property type="entry name" value="Glyco_transf_WecG_TagA"/>
    <property type="match status" value="1"/>
</dbReference>